<reference evidence="1" key="2">
    <citation type="submission" date="2023-04" db="EMBL/GenBank/DDBJ databases">
        <authorList>
            <person name="Beletskiy A.V."/>
            <person name="Mardanov A.V."/>
            <person name="Ravin N.V."/>
        </authorList>
    </citation>
    <scope>NUCLEOTIDE SEQUENCE</scope>
    <source>
        <strain evidence="1">GKL-02</strain>
    </source>
</reference>
<dbReference type="InterPro" id="IPR027417">
    <property type="entry name" value="P-loop_NTPase"/>
</dbReference>
<name>A0AA95HH68_9GAMM</name>
<dbReference type="PANTHER" id="PTHR32301">
    <property type="entry name" value="COUNTIN RECEPTOR CNR3-RELATED"/>
    <property type="match status" value="1"/>
</dbReference>
<dbReference type="EMBL" id="CP124756">
    <property type="protein sequence ID" value="WGZ96025.1"/>
    <property type="molecule type" value="Genomic_DNA"/>
</dbReference>
<organism evidence="1">
    <name type="scientific">Candidatus Thiothrix putei</name>
    <dbReference type="NCBI Taxonomy" id="3080811"/>
    <lineage>
        <taxon>Bacteria</taxon>
        <taxon>Pseudomonadati</taxon>
        <taxon>Pseudomonadota</taxon>
        <taxon>Gammaproteobacteria</taxon>
        <taxon>Thiotrichales</taxon>
        <taxon>Thiotrichaceae</taxon>
        <taxon>Thiothrix</taxon>
    </lineage>
</organism>
<sequence>MLAFVHIPKTAGSSTNLILRSSFGIHHCDVKRLNMKNTFFSSDDFKLTKKLWPFNIKSIASHELSPLSDLASSIPNIKYYTFLRNPIDRCISHYQYHRQRTGDTIPLEEWIKSPDMQNLQTGFFSENKESKEALETLEKKMFFVGITEDFKFCMEMLNKLSGEKILTQINANRNTAYDNTIKKEIMNSKKLISIIKENNQEDIIIYNKYKEIILNEKNSTVFNKNNNKHHNKQINNYANILTRNIIYKPLTKIAKSN</sequence>
<accession>A0AA95HH68</accession>
<dbReference type="SUPFAM" id="SSF52540">
    <property type="entry name" value="P-loop containing nucleoside triphosphate hydrolases"/>
    <property type="match status" value="1"/>
</dbReference>
<dbReference type="PANTHER" id="PTHR32301:SF6">
    <property type="entry name" value="GOLVESIN-RELATED"/>
    <property type="match status" value="1"/>
</dbReference>
<reference evidence="1" key="1">
    <citation type="journal article" date="2023" name="Int. J. Mol. Sci.">
        <title>Metagenomics Revealed a New Genus 'Candidatus Thiocaldithrix dubininis' gen. nov., sp. nov. and a New Species 'Candidatus Thiothrix putei' sp. nov. in the Family Thiotrichaceae, Some Members of Which Have Traits of Both Na+- and H+-Motive Energetics.</title>
        <authorList>
            <person name="Ravin N.V."/>
            <person name="Muntyan M.S."/>
            <person name="Smolyakov D.D."/>
            <person name="Rudenko T.S."/>
            <person name="Beletsky A.V."/>
            <person name="Mardanov A.V."/>
            <person name="Grabovich M.Y."/>
        </authorList>
    </citation>
    <scope>NUCLEOTIDE SEQUENCE</scope>
    <source>
        <strain evidence="1">GKL-02</strain>
    </source>
</reference>
<protein>
    <submittedName>
        <fullName evidence="1">Sulfotransferase family 2 domain-containing protein</fullName>
    </submittedName>
</protein>
<dbReference type="InterPro" id="IPR053259">
    <property type="entry name" value="Golvesin-related_Golgi"/>
</dbReference>
<proteinExistence type="predicted"/>
<dbReference type="Proteomes" id="UP001301326">
    <property type="component" value="Chromosome"/>
</dbReference>
<dbReference type="AlphaFoldDB" id="A0AA95HH68"/>
<dbReference type="Gene3D" id="3.40.50.300">
    <property type="entry name" value="P-loop containing nucleotide triphosphate hydrolases"/>
    <property type="match status" value="1"/>
</dbReference>
<gene>
    <name evidence="1" type="ORF">QJT81_08630</name>
</gene>
<evidence type="ECO:0000313" key="1">
    <source>
        <dbReference type="EMBL" id="WGZ96025.1"/>
    </source>
</evidence>
<dbReference type="KEGG" id="tput:QJT81_08630"/>